<dbReference type="PANTHER" id="PTHR48020">
    <property type="entry name" value="PROTON MYO-INOSITOL COTRANSPORTER"/>
    <property type="match status" value="1"/>
</dbReference>
<protein>
    <submittedName>
        <fullName evidence="7">Transporter</fullName>
    </submittedName>
</protein>
<keyword evidence="5" id="KW-0472">Membrane</keyword>
<feature type="compositionally biased region" description="Basic residues" evidence="6">
    <location>
        <begin position="67"/>
        <end position="81"/>
    </location>
</feature>
<evidence type="ECO:0000313" key="8">
    <source>
        <dbReference type="Proteomes" id="UP001055439"/>
    </source>
</evidence>
<evidence type="ECO:0000256" key="3">
    <source>
        <dbReference type="ARBA" id="ARBA00022692"/>
    </source>
</evidence>
<keyword evidence="2" id="KW-0813">Transport</keyword>
<sequence>MALDARHRRGAFGHAGRGDSGHAGVAVAGHARPAQGRPGGAAAGVEHEGGGGAEATGDKGGRGGRRELHRRRRRAGRHAPRGGRLEGAAAAAHPCGEAHPHRLPRHPFLRARHRDRSRGALHPEDLQEGGDQQQEQAPVRHHGHGVTKTAFILVATLLLDKVGRRPLLLTSVAGMILSLSSLGFGLTMADHSQQKLPWALGLCIVSCCSSWPSSPSAWRPVMNGTVSMTFLSLQRHHHRWCLLPLRRHCNLGLDLLLLLLPRDQGGAPGEDRGGLQQGMQWKLSGRGRRSCHGECSFSRWSPEIIQAMIHGILLCVSSKPCKMNRK</sequence>
<dbReference type="SUPFAM" id="SSF103473">
    <property type="entry name" value="MFS general substrate transporter"/>
    <property type="match status" value="1"/>
</dbReference>
<evidence type="ECO:0000256" key="5">
    <source>
        <dbReference type="ARBA" id="ARBA00023136"/>
    </source>
</evidence>
<comment type="subcellular location">
    <subcellularLocation>
        <location evidence="1">Membrane</location>
    </subcellularLocation>
</comment>
<evidence type="ECO:0000256" key="4">
    <source>
        <dbReference type="ARBA" id="ARBA00022989"/>
    </source>
</evidence>
<dbReference type="InterPro" id="IPR036259">
    <property type="entry name" value="MFS_trans_sf"/>
</dbReference>
<organism evidence="7 8">
    <name type="scientific">Musa troglodytarum</name>
    <name type="common">fe'i banana</name>
    <dbReference type="NCBI Taxonomy" id="320322"/>
    <lineage>
        <taxon>Eukaryota</taxon>
        <taxon>Viridiplantae</taxon>
        <taxon>Streptophyta</taxon>
        <taxon>Embryophyta</taxon>
        <taxon>Tracheophyta</taxon>
        <taxon>Spermatophyta</taxon>
        <taxon>Magnoliopsida</taxon>
        <taxon>Liliopsida</taxon>
        <taxon>Zingiberales</taxon>
        <taxon>Musaceae</taxon>
        <taxon>Musa</taxon>
    </lineage>
</organism>
<feature type="region of interest" description="Disordered" evidence="6">
    <location>
        <begin position="1"/>
        <end position="106"/>
    </location>
</feature>
<feature type="compositionally biased region" description="Low complexity" evidence="6">
    <location>
        <begin position="88"/>
        <end position="97"/>
    </location>
</feature>
<dbReference type="InterPro" id="IPR005828">
    <property type="entry name" value="MFS_sugar_transport-like"/>
</dbReference>
<gene>
    <name evidence="7" type="ORF">MUK42_35318</name>
</gene>
<dbReference type="GO" id="GO:0016020">
    <property type="term" value="C:membrane"/>
    <property type="evidence" value="ECO:0007669"/>
    <property type="project" value="UniProtKB-SubCell"/>
</dbReference>
<dbReference type="GO" id="GO:0022857">
    <property type="term" value="F:transmembrane transporter activity"/>
    <property type="evidence" value="ECO:0007669"/>
    <property type="project" value="InterPro"/>
</dbReference>
<dbReference type="Gene3D" id="1.20.1250.20">
    <property type="entry name" value="MFS general substrate transporter like domains"/>
    <property type="match status" value="1"/>
</dbReference>
<evidence type="ECO:0000313" key="7">
    <source>
        <dbReference type="EMBL" id="URD75678.1"/>
    </source>
</evidence>
<accession>A0A9E7EGX8</accession>
<dbReference type="PANTHER" id="PTHR48020:SF12">
    <property type="entry name" value="PROTON MYO-INOSITOL COTRANSPORTER"/>
    <property type="match status" value="1"/>
</dbReference>
<evidence type="ECO:0000256" key="1">
    <source>
        <dbReference type="ARBA" id="ARBA00004370"/>
    </source>
</evidence>
<dbReference type="Proteomes" id="UP001055439">
    <property type="component" value="Chromosome 1"/>
</dbReference>
<keyword evidence="3" id="KW-0812">Transmembrane</keyword>
<dbReference type="InterPro" id="IPR050814">
    <property type="entry name" value="Myo-inositol_Transporter"/>
</dbReference>
<evidence type="ECO:0000256" key="6">
    <source>
        <dbReference type="SAM" id="MobiDB-lite"/>
    </source>
</evidence>
<feature type="compositionally biased region" description="Low complexity" evidence="6">
    <location>
        <begin position="22"/>
        <end position="36"/>
    </location>
</feature>
<keyword evidence="8" id="KW-1185">Reference proteome</keyword>
<feature type="compositionally biased region" description="Basic and acidic residues" evidence="6">
    <location>
        <begin position="56"/>
        <end position="66"/>
    </location>
</feature>
<dbReference type="EMBL" id="CP097502">
    <property type="protein sequence ID" value="URD75678.1"/>
    <property type="molecule type" value="Genomic_DNA"/>
</dbReference>
<name>A0A9E7EGX8_9LILI</name>
<reference evidence="7" key="1">
    <citation type="submission" date="2022-05" db="EMBL/GenBank/DDBJ databases">
        <title>The Musa troglodytarum L. genome provides insights into the mechanism of non-climacteric behaviour and enrichment of carotenoids.</title>
        <authorList>
            <person name="Wang J."/>
        </authorList>
    </citation>
    <scope>NUCLEOTIDE SEQUENCE</scope>
    <source>
        <tissue evidence="7">Leaf</tissue>
    </source>
</reference>
<keyword evidence="4" id="KW-1133">Transmembrane helix</keyword>
<proteinExistence type="predicted"/>
<feature type="compositionally biased region" description="Basic residues" evidence="6">
    <location>
        <begin position="1"/>
        <end position="11"/>
    </location>
</feature>
<evidence type="ECO:0000256" key="2">
    <source>
        <dbReference type="ARBA" id="ARBA00022448"/>
    </source>
</evidence>
<dbReference type="AlphaFoldDB" id="A0A9E7EGX8"/>
<feature type="region of interest" description="Disordered" evidence="6">
    <location>
        <begin position="121"/>
        <end position="143"/>
    </location>
</feature>
<dbReference type="Pfam" id="PF00083">
    <property type="entry name" value="Sugar_tr"/>
    <property type="match status" value="1"/>
</dbReference>